<evidence type="ECO:0000256" key="2">
    <source>
        <dbReference type="ARBA" id="ARBA00022723"/>
    </source>
</evidence>
<name>A0AAW1J045_POPJA</name>
<dbReference type="Pfam" id="PF08790">
    <property type="entry name" value="zf-LYAR"/>
    <property type="match status" value="1"/>
</dbReference>
<dbReference type="SUPFAM" id="SSF57667">
    <property type="entry name" value="beta-beta-alpha zinc fingers"/>
    <property type="match status" value="2"/>
</dbReference>
<evidence type="ECO:0000256" key="4">
    <source>
        <dbReference type="ARBA" id="ARBA00022771"/>
    </source>
</evidence>
<reference evidence="11 12" key="1">
    <citation type="journal article" date="2024" name="BMC Genomics">
        <title>De novo assembly and annotation of Popillia japonica's genome with initial clues to its potential as an invasive pest.</title>
        <authorList>
            <person name="Cucini C."/>
            <person name="Boschi S."/>
            <person name="Funari R."/>
            <person name="Cardaioli E."/>
            <person name="Iannotti N."/>
            <person name="Marturano G."/>
            <person name="Paoli F."/>
            <person name="Bruttini M."/>
            <person name="Carapelli A."/>
            <person name="Frati F."/>
            <person name="Nardi F."/>
        </authorList>
    </citation>
    <scope>NUCLEOTIDE SEQUENCE [LARGE SCALE GENOMIC DNA]</scope>
    <source>
        <strain evidence="11">DMR45628</strain>
    </source>
</reference>
<comment type="caution">
    <text evidence="11">The sequence shown here is derived from an EMBL/GenBank/DDBJ whole genome shotgun (WGS) entry which is preliminary data.</text>
</comment>
<keyword evidence="2" id="KW-0479">Metal-binding</keyword>
<evidence type="ECO:0000259" key="10">
    <source>
        <dbReference type="Pfam" id="PF25879"/>
    </source>
</evidence>
<feature type="region of interest" description="Disordered" evidence="8">
    <location>
        <begin position="148"/>
        <end position="343"/>
    </location>
</feature>
<dbReference type="GO" id="GO:0000122">
    <property type="term" value="P:negative regulation of transcription by RNA polymerase II"/>
    <property type="evidence" value="ECO:0007669"/>
    <property type="project" value="TreeGrafter"/>
</dbReference>
<keyword evidence="6" id="KW-0539">Nucleus</keyword>
<dbReference type="InterPro" id="IPR036236">
    <property type="entry name" value="Znf_C2H2_sf"/>
</dbReference>
<evidence type="ECO:0000313" key="12">
    <source>
        <dbReference type="Proteomes" id="UP001458880"/>
    </source>
</evidence>
<organism evidence="11 12">
    <name type="scientific">Popillia japonica</name>
    <name type="common">Japanese beetle</name>
    <dbReference type="NCBI Taxonomy" id="7064"/>
    <lineage>
        <taxon>Eukaryota</taxon>
        <taxon>Metazoa</taxon>
        <taxon>Ecdysozoa</taxon>
        <taxon>Arthropoda</taxon>
        <taxon>Hexapoda</taxon>
        <taxon>Insecta</taxon>
        <taxon>Pterygota</taxon>
        <taxon>Neoptera</taxon>
        <taxon>Endopterygota</taxon>
        <taxon>Coleoptera</taxon>
        <taxon>Polyphaga</taxon>
        <taxon>Scarabaeiformia</taxon>
        <taxon>Scarabaeidae</taxon>
        <taxon>Rutelinae</taxon>
        <taxon>Popillia</taxon>
    </lineage>
</organism>
<evidence type="ECO:0000256" key="3">
    <source>
        <dbReference type="ARBA" id="ARBA00022737"/>
    </source>
</evidence>
<protein>
    <submittedName>
        <fullName evidence="11">LYAR-type C2HC zinc finger</fullName>
    </submittedName>
</protein>
<gene>
    <name evidence="11" type="ORF">QE152_g32235</name>
</gene>
<proteinExistence type="predicted"/>
<feature type="compositionally biased region" description="Polar residues" evidence="8">
    <location>
        <begin position="189"/>
        <end position="200"/>
    </location>
</feature>
<evidence type="ECO:0000259" key="9">
    <source>
        <dbReference type="Pfam" id="PF08790"/>
    </source>
</evidence>
<evidence type="ECO:0000256" key="8">
    <source>
        <dbReference type="SAM" id="MobiDB-lite"/>
    </source>
</evidence>
<keyword evidence="3" id="KW-0677">Repeat</keyword>
<dbReference type="GO" id="GO:0008270">
    <property type="term" value="F:zinc ion binding"/>
    <property type="evidence" value="ECO:0007669"/>
    <property type="project" value="UniProtKB-KW"/>
</dbReference>
<evidence type="ECO:0000256" key="7">
    <source>
        <dbReference type="PROSITE-ProRule" id="PRU01145"/>
    </source>
</evidence>
<dbReference type="GO" id="GO:0005730">
    <property type="term" value="C:nucleolus"/>
    <property type="evidence" value="ECO:0007669"/>
    <property type="project" value="TreeGrafter"/>
</dbReference>
<feature type="compositionally biased region" description="Basic and acidic residues" evidence="8">
    <location>
        <begin position="323"/>
        <end position="339"/>
    </location>
</feature>
<keyword evidence="5" id="KW-0862">Zinc</keyword>
<feature type="domain" description="Zinc finger C2H2 LYAR-type" evidence="9">
    <location>
        <begin position="32"/>
        <end position="59"/>
    </location>
</feature>
<keyword evidence="12" id="KW-1185">Reference proteome</keyword>
<evidence type="ECO:0000256" key="6">
    <source>
        <dbReference type="ARBA" id="ARBA00023242"/>
    </source>
</evidence>
<dbReference type="EMBL" id="JASPKY010000466">
    <property type="protein sequence ID" value="KAK9695932.1"/>
    <property type="molecule type" value="Genomic_DNA"/>
</dbReference>
<dbReference type="InterPro" id="IPR014898">
    <property type="entry name" value="Znf_C2H2_LYAR"/>
</dbReference>
<dbReference type="InterPro" id="IPR039999">
    <property type="entry name" value="LYAR"/>
</dbReference>
<dbReference type="Gene3D" id="3.30.1490.490">
    <property type="match status" value="1"/>
</dbReference>
<evidence type="ECO:0000256" key="5">
    <source>
        <dbReference type="ARBA" id="ARBA00022833"/>
    </source>
</evidence>
<dbReference type="PANTHER" id="PTHR13100">
    <property type="entry name" value="CELL GROWTH-REGULATING NUCLEOLAR PROTEIN LYAR"/>
    <property type="match status" value="1"/>
</dbReference>
<dbReference type="FunFam" id="3.30.1490.490:FF:000001">
    <property type="entry name" value="cell growth-regulating nucleolar protein-like"/>
    <property type="match status" value="1"/>
</dbReference>
<dbReference type="AlphaFoldDB" id="A0AAW1J045"/>
<sequence>MVVFTCNHCGESLQKPRVEKHYNVVCRMQKFLTCVDCFKDFRGDEYNIHTKCVSEEKRYSGKDFVEKTKKGEVKQESWMEMIKSIIMHESNLKPQHKNLLETISSYNNVPRKRVKFINFIKSSTGGRTNIQDIEAVWDIIEKHKSQNVVTQDNQNGGDKSVIEDENQSNDVNEASTKKKKKKCDISVGENANNDNINSEDIASVNGISKKKKKKQDESVAENGKTNDEVDSGENSVVDGEISSEKKKRKLDVSSVENNTNNSENSGKKKKKSEKTDLNNLAKPRLETEVPCIENGAKQSKKKRKHKMEKEVVENSTEVVNEIAGKKEKPLNTEETDKVANGDQNSTNEISFSFENQINEILLKKQAIKKEKLYKKILNRYLKITGETISDDKIQKKIDKRLKKCDNICVEGNFVKIIS</sequence>
<feature type="domain" description="Cell growth-regulating nucleolar protein-like winged helix" evidence="10">
    <location>
        <begin position="351"/>
        <end position="417"/>
    </location>
</feature>
<evidence type="ECO:0000256" key="1">
    <source>
        <dbReference type="ARBA" id="ARBA00004123"/>
    </source>
</evidence>
<dbReference type="GO" id="GO:0006364">
    <property type="term" value="P:rRNA processing"/>
    <property type="evidence" value="ECO:0007669"/>
    <property type="project" value="TreeGrafter"/>
</dbReference>
<dbReference type="Pfam" id="PF25879">
    <property type="entry name" value="WHD_LYAR"/>
    <property type="match status" value="1"/>
</dbReference>
<dbReference type="PROSITE" id="PS51804">
    <property type="entry name" value="ZF_C2HC_LYAR"/>
    <property type="match status" value="1"/>
</dbReference>
<evidence type="ECO:0000313" key="11">
    <source>
        <dbReference type="EMBL" id="KAK9695932.1"/>
    </source>
</evidence>
<dbReference type="InterPro" id="IPR058719">
    <property type="entry name" value="WHD_LYAR"/>
</dbReference>
<dbReference type="PANTHER" id="PTHR13100:SF10">
    <property type="entry name" value="CELL GROWTH-REGULATING NUCLEOLAR PROTEIN"/>
    <property type="match status" value="1"/>
</dbReference>
<dbReference type="GO" id="GO:0003677">
    <property type="term" value="F:DNA binding"/>
    <property type="evidence" value="ECO:0007669"/>
    <property type="project" value="InterPro"/>
</dbReference>
<feature type="compositionally biased region" description="Low complexity" evidence="8">
    <location>
        <begin position="253"/>
        <end position="264"/>
    </location>
</feature>
<comment type="subcellular location">
    <subcellularLocation>
        <location evidence="1">Nucleus</location>
    </subcellularLocation>
</comment>
<accession>A0AAW1J045</accession>
<dbReference type="Proteomes" id="UP001458880">
    <property type="component" value="Unassembled WGS sequence"/>
</dbReference>
<keyword evidence="4 7" id="KW-0863">Zinc-finger</keyword>
<feature type="compositionally biased region" description="Polar residues" evidence="8">
    <location>
        <begin position="148"/>
        <end position="157"/>
    </location>
</feature>